<dbReference type="EMBL" id="JADBGQ010000008">
    <property type="protein sequence ID" value="KAG5384242.1"/>
    <property type="molecule type" value="Genomic_DNA"/>
</dbReference>
<reference evidence="2 3" key="1">
    <citation type="submission" date="2021-03" db="EMBL/GenBank/DDBJ databases">
        <authorList>
            <person name="King G.J."/>
            <person name="Bancroft I."/>
            <person name="Baten A."/>
            <person name="Bloomfield J."/>
            <person name="Borpatragohain P."/>
            <person name="He Z."/>
            <person name="Irish N."/>
            <person name="Irwin J."/>
            <person name="Liu K."/>
            <person name="Mauleon R.P."/>
            <person name="Moore J."/>
            <person name="Morris R."/>
            <person name="Ostergaard L."/>
            <person name="Wang B."/>
            <person name="Wells R."/>
        </authorList>
    </citation>
    <scope>NUCLEOTIDE SEQUENCE [LARGE SCALE GENOMIC DNA]</scope>
    <source>
        <strain evidence="2">R-o-18</strain>
        <tissue evidence="2">Leaf</tissue>
    </source>
</reference>
<gene>
    <name evidence="2" type="primary">A09g507880.1_BraROA</name>
    <name evidence="2" type="ORF">IGI04_035712</name>
</gene>
<comment type="caution">
    <text evidence="2">The sequence shown here is derived from an EMBL/GenBank/DDBJ whole genome shotgun (WGS) entry which is preliminary data.</text>
</comment>
<accession>A0ABQ7LCE3</accession>
<feature type="non-terminal residue" evidence="2">
    <location>
        <position position="167"/>
    </location>
</feature>
<dbReference type="Proteomes" id="UP000823674">
    <property type="component" value="Chromosome A09"/>
</dbReference>
<evidence type="ECO:0000256" key="1">
    <source>
        <dbReference type="SAM" id="MobiDB-lite"/>
    </source>
</evidence>
<proteinExistence type="predicted"/>
<organism evidence="2 3">
    <name type="scientific">Brassica rapa subsp. trilocularis</name>
    <dbReference type="NCBI Taxonomy" id="1813537"/>
    <lineage>
        <taxon>Eukaryota</taxon>
        <taxon>Viridiplantae</taxon>
        <taxon>Streptophyta</taxon>
        <taxon>Embryophyta</taxon>
        <taxon>Tracheophyta</taxon>
        <taxon>Spermatophyta</taxon>
        <taxon>Magnoliopsida</taxon>
        <taxon>eudicotyledons</taxon>
        <taxon>Gunneridae</taxon>
        <taxon>Pentapetalae</taxon>
        <taxon>rosids</taxon>
        <taxon>malvids</taxon>
        <taxon>Brassicales</taxon>
        <taxon>Brassicaceae</taxon>
        <taxon>Brassiceae</taxon>
        <taxon>Brassica</taxon>
    </lineage>
</organism>
<sequence>MSLYIKENFPSPQPATSSPHGKKESSRQHHLICLIIYKKRHCAQIVVTRLLRFWEARNAKKDGELMGVDMLLLDDQSSLIQAAVSVHRLNTFGELYVKELLAAVANPIPTEMFRFQTLDELMALANTNVHLPDIIGEVSDIRTTYNDHAHYHCSFYPFPRPLRHVSQ</sequence>
<feature type="region of interest" description="Disordered" evidence="1">
    <location>
        <begin position="1"/>
        <end position="24"/>
    </location>
</feature>
<name>A0ABQ7LCE3_BRACM</name>
<keyword evidence="3" id="KW-1185">Reference proteome</keyword>
<evidence type="ECO:0000313" key="2">
    <source>
        <dbReference type="EMBL" id="KAG5384242.1"/>
    </source>
</evidence>
<evidence type="ECO:0000313" key="3">
    <source>
        <dbReference type="Proteomes" id="UP000823674"/>
    </source>
</evidence>
<protein>
    <submittedName>
        <fullName evidence="2">Uncharacterized protein</fullName>
    </submittedName>
</protein>